<dbReference type="Pfam" id="PF13670">
    <property type="entry name" value="PepSY_2"/>
    <property type="match status" value="1"/>
</dbReference>
<dbReference type="RefSeq" id="WP_380595863.1">
    <property type="nucleotide sequence ID" value="NZ_JBHSDU010000003.1"/>
</dbReference>
<feature type="chain" id="PRO_5046556372" evidence="1">
    <location>
        <begin position="30"/>
        <end position="106"/>
    </location>
</feature>
<sequence>MTIGTNGARAVLLATVVTLAGAVGASAWAQNAAAPVVNVPANALSIGEIENRLSAQGIKVKEIKVRDLLAKVEGYDAQGREIEMVIDRRNGETLSHKYDDDDHKRK</sequence>
<gene>
    <name evidence="3" type="ORF">ACFPN2_06775</name>
</gene>
<feature type="signal peptide" evidence="1">
    <location>
        <begin position="1"/>
        <end position="29"/>
    </location>
</feature>
<evidence type="ECO:0000313" key="3">
    <source>
        <dbReference type="EMBL" id="MFC4308781.1"/>
    </source>
</evidence>
<dbReference type="InterPro" id="IPR025711">
    <property type="entry name" value="PepSY"/>
</dbReference>
<name>A0ABV8SN15_9GAMM</name>
<accession>A0ABV8SN15</accession>
<keyword evidence="4" id="KW-1185">Reference proteome</keyword>
<comment type="caution">
    <text evidence="3">The sequence shown here is derived from an EMBL/GenBank/DDBJ whole genome shotgun (WGS) entry which is preliminary data.</text>
</comment>
<evidence type="ECO:0000259" key="2">
    <source>
        <dbReference type="Pfam" id="PF13670"/>
    </source>
</evidence>
<proteinExistence type="predicted"/>
<protein>
    <submittedName>
        <fullName evidence="3">PepSY domain-containing protein</fullName>
    </submittedName>
</protein>
<reference evidence="4" key="1">
    <citation type="journal article" date="2019" name="Int. J. Syst. Evol. Microbiol.">
        <title>The Global Catalogue of Microorganisms (GCM) 10K type strain sequencing project: providing services to taxonomists for standard genome sequencing and annotation.</title>
        <authorList>
            <consortium name="The Broad Institute Genomics Platform"/>
            <consortium name="The Broad Institute Genome Sequencing Center for Infectious Disease"/>
            <person name="Wu L."/>
            <person name="Ma J."/>
        </authorList>
    </citation>
    <scope>NUCLEOTIDE SEQUENCE [LARGE SCALE GENOMIC DNA]</scope>
    <source>
        <strain evidence="4">CGMCC 1.10759</strain>
    </source>
</reference>
<organism evidence="3 4">
    <name type="scientific">Steroidobacter flavus</name>
    <dbReference type="NCBI Taxonomy" id="1842136"/>
    <lineage>
        <taxon>Bacteria</taxon>
        <taxon>Pseudomonadati</taxon>
        <taxon>Pseudomonadota</taxon>
        <taxon>Gammaproteobacteria</taxon>
        <taxon>Steroidobacterales</taxon>
        <taxon>Steroidobacteraceae</taxon>
        <taxon>Steroidobacter</taxon>
    </lineage>
</organism>
<dbReference type="Proteomes" id="UP001595904">
    <property type="component" value="Unassembled WGS sequence"/>
</dbReference>
<keyword evidence="1" id="KW-0732">Signal</keyword>
<evidence type="ECO:0000256" key="1">
    <source>
        <dbReference type="SAM" id="SignalP"/>
    </source>
</evidence>
<dbReference type="EMBL" id="JBHSDU010000003">
    <property type="protein sequence ID" value="MFC4308781.1"/>
    <property type="molecule type" value="Genomic_DNA"/>
</dbReference>
<feature type="domain" description="PepSY" evidence="2">
    <location>
        <begin position="13"/>
        <end position="96"/>
    </location>
</feature>
<evidence type="ECO:0000313" key="4">
    <source>
        <dbReference type="Proteomes" id="UP001595904"/>
    </source>
</evidence>